<name>A0A2Z6Q532_9GLOM</name>
<accession>A0A2Z6Q532</accession>
<evidence type="ECO:0000313" key="2">
    <source>
        <dbReference type="Proteomes" id="UP000247702"/>
    </source>
</evidence>
<evidence type="ECO:0000313" key="1">
    <source>
        <dbReference type="EMBL" id="GBB83262.1"/>
    </source>
</evidence>
<keyword evidence="2" id="KW-1185">Reference proteome</keyword>
<gene>
    <name evidence="1" type="ORF">RclHR1_01000018</name>
</gene>
<reference evidence="1 2" key="1">
    <citation type="submission" date="2017-11" db="EMBL/GenBank/DDBJ databases">
        <title>The genome of Rhizophagus clarus HR1 reveals common genetic basis of auxotrophy among arbuscular mycorrhizal fungi.</title>
        <authorList>
            <person name="Kobayashi Y."/>
        </authorList>
    </citation>
    <scope>NUCLEOTIDE SEQUENCE [LARGE SCALE GENOMIC DNA]</scope>
    <source>
        <strain evidence="1 2">HR1</strain>
    </source>
</reference>
<protein>
    <submittedName>
        <fullName evidence="1">Uncharacterized protein</fullName>
    </submittedName>
</protein>
<dbReference type="Proteomes" id="UP000247702">
    <property type="component" value="Unassembled WGS sequence"/>
</dbReference>
<dbReference type="AlphaFoldDB" id="A0A2Z6Q532"/>
<organism evidence="1 2">
    <name type="scientific">Rhizophagus clarus</name>
    <dbReference type="NCBI Taxonomy" id="94130"/>
    <lineage>
        <taxon>Eukaryota</taxon>
        <taxon>Fungi</taxon>
        <taxon>Fungi incertae sedis</taxon>
        <taxon>Mucoromycota</taxon>
        <taxon>Glomeromycotina</taxon>
        <taxon>Glomeromycetes</taxon>
        <taxon>Glomerales</taxon>
        <taxon>Glomeraceae</taxon>
        <taxon>Rhizophagus</taxon>
    </lineage>
</organism>
<comment type="caution">
    <text evidence="1">The sequence shown here is derived from an EMBL/GenBank/DDBJ whole genome shotgun (WGS) entry which is preliminary data.</text>
</comment>
<dbReference type="EMBL" id="BEXD01000003">
    <property type="protein sequence ID" value="GBB83262.1"/>
    <property type="molecule type" value="Genomic_DNA"/>
</dbReference>
<proteinExistence type="predicted"/>
<sequence length="77" mass="9152">METYPKVNTYYCRNLNTFFIGKSILLHERCNCLGCFCKILKENNEKNSELLRSSLDTGCRNRVRFHLGRYLTTISYF</sequence>